<proteinExistence type="predicted"/>
<sequence length="272" mass="29699">MGGVVSQYGRKKKPAAKLSEQSLREASSQLAMSIERDRKSSMQQKREGREGSIASGSRGGSMNSANRDGDFQRAVQRMSAHGSQRSNNSASSADGNGMLSGESHPGGKSKEERREERRREAVQRRTASLPPLASLQQEVKPRFLRAMTGNEKKDKELFARPPPTQSQKKLHKMLSPKSLELTEQFYTQPGLPDMVSPTLGAKNNPSGVEPPEPLTDISGLLPSEDVMRVCSVDPKLGLRYALASVLAFVQAFVLAFCNRVCFVLRAASRAPS</sequence>
<keyword evidence="2" id="KW-1133">Transmembrane helix</keyword>
<organism evidence="3">
    <name type="scientific">Hemiselmis andersenii</name>
    <name type="common">Cryptophyte alga</name>
    <dbReference type="NCBI Taxonomy" id="464988"/>
    <lineage>
        <taxon>Eukaryota</taxon>
        <taxon>Cryptophyceae</taxon>
        <taxon>Cryptomonadales</taxon>
        <taxon>Hemiselmidaceae</taxon>
        <taxon>Hemiselmis</taxon>
    </lineage>
</organism>
<dbReference type="EMBL" id="HBFK01025003">
    <property type="protein sequence ID" value="CAD8748855.1"/>
    <property type="molecule type" value="Transcribed_RNA"/>
</dbReference>
<evidence type="ECO:0000256" key="2">
    <source>
        <dbReference type="SAM" id="Phobius"/>
    </source>
</evidence>
<gene>
    <name evidence="3" type="ORF">HAND1043_LOCUS15352</name>
</gene>
<dbReference type="AlphaFoldDB" id="A0A7S0TZY5"/>
<keyword evidence="2" id="KW-0812">Transmembrane</keyword>
<evidence type="ECO:0000256" key="1">
    <source>
        <dbReference type="SAM" id="MobiDB-lite"/>
    </source>
</evidence>
<keyword evidence="2" id="KW-0472">Membrane</keyword>
<name>A0A7S0TZY5_HEMAN</name>
<accession>A0A7S0TZY5</accession>
<feature type="compositionally biased region" description="Basic and acidic residues" evidence="1">
    <location>
        <begin position="108"/>
        <end position="123"/>
    </location>
</feature>
<reference evidence="3" key="1">
    <citation type="submission" date="2021-01" db="EMBL/GenBank/DDBJ databases">
        <authorList>
            <person name="Corre E."/>
            <person name="Pelletier E."/>
            <person name="Niang G."/>
            <person name="Scheremetjew M."/>
            <person name="Finn R."/>
            <person name="Kale V."/>
            <person name="Holt S."/>
            <person name="Cochrane G."/>
            <person name="Meng A."/>
            <person name="Brown T."/>
            <person name="Cohen L."/>
        </authorList>
    </citation>
    <scope>NUCLEOTIDE SEQUENCE</scope>
    <source>
        <strain evidence="3">CCMP441</strain>
    </source>
</reference>
<feature type="transmembrane region" description="Helical" evidence="2">
    <location>
        <begin position="240"/>
        <end position="264"/>
    </location>
</feature>
<feature type="region of interest" description="Disordered" evidence="1">
    <location>
        <begin position="1"/>
        <end position="172"/>
    </location>
</feature>
<evidence type="ECO:0000313" key="3">
    <source>
        <dbReference type="EMBL" id="CAD8748855.1"/>
    </source>
</evidence>
<feature type="compositionally biased region" description="Polar residues" evidence="1">
    <location>
        <begin position="19"/>
        <end position="31"/>
    </location>
</feature>
<feature type="compositionally biased region" description="Basic and acidic residues" evidence="1">
    <location>
        <begin position="34"/>
        <end position="50"/>
    </location>
</feature>
<protein>
    <submittedName>
        <fullName evidence="3">Uncharacterized protein</fullName>
    </submittedName>
</protein>